<dbReference type="AlphaFoldDB" id="C4FJW5"/>
<evidence type="ECO:0000256" key="1">
    <source>
        <dbReference type="SAM" id="Phobius"/>
    </source>
</evidence>
<name>C4FJW5_9AQUI</name>
<reference evidence="3 4" key="1">
    <citation type="submission" date="2009-04" db="EMBL/GenBank/DDBJ databases">
        <authorList>
            <person name="Reysenbach A.-L."/>
            <person name="Heidelberg J.F."/>
            <person name="Nelson W.C."/>
        </authorList>
    </citation>
    <scope>NUCLEOTIDE SEQUENCE [LARGE SCALE GENOMIC DNA]</scope>
    <source>
        <strain evidence="3 4">SS-5</strain>
    </source>
</reference>
<evidence type="ECO:0000259" key="2">
    <source>
        <dbReference type="Pfam" id="PF09990"/>
    </source>
</evidence>
<evidence type="ECO:0000313" key="3">
    <source>
        <dbReference type="EMBL" id="EEP60638.1"/>
    </source>
</evidence>
<sequence length="140" mass="15693">METIAIHPPFTHFAIAFPLMLLIIHLFYTINKKELDSLHLVLTFLSALAVVVATITGIIAHEPIETKLEEIKAFGYHQKLGLLLALYFVILAIVRIIMTKTKALNLVFTILLIIGVVLLFIQGKLGGSIVYENMITPWLK</sequence>
<dbReference type="Pfam" id="PF09990">
    <property type="entry name" value="DUF2231"/>
    <property type="match status" value="1"/>
</dbReference>
<keyword evidence="4" id="KW-1185">Reference proteome</keyword>
<keyword evidence="1" id="KW-0812">Transmembrane</keyword>
<proteinExistence type="predicted"/>
<organism evidence="3 4">
    <name type="scientific">Sulfurihydrogenibium yellowstonense SS-5</name>
    <dbReference type="NCBI Taxonomy" id="432331"/>
    <lineage>
        <taxon>Bacteria</taxon>
        <taxon>Pseudomonadati</taxon>
        <taxon>Aquificota</taxon>
        <taxon>Aquificia</taxon>
        <taxon>Aquificales</taxon>
        <taxon>Hydrogenothermaceae</taxon>
        <taxon>Sulfurihydrogenibium</taxon>
    </lineage>
</organism>
<dbReference type="EMBL" id="ABZS01000070">
    <property type="protein sequence ID" value="EEP60638.1"/>
    <property type="molecule type" value="Genomic_DNA"/>
</dbReference>
<dbReference type="Proteomes" id="UP000005540">
    <property type="component" value="Unassembled WGS sequence"/>
</dbReference>
<feature type="transmembrane region" description="Helical" evidence="1">
    <location>
        <begin position="40"/>
        <end position="60"/>
    </location>
</feature>
<evidence type="ECO:0000313" key="4">
    <source>
        <dbReference type="Proteomes" id="UP000005540"/>
    </source>
</evidence>
<comment type="caution">
    <text evidence="3">The sequence shown here is derived from an EMBL/GenBank/DDBJ whole genome shotgun (WGS) entry which is preliminary data.</text>
</comment>
<gene>
    <name evidence="3" type="ORF">SULYE_0865</name>
</gene>
<feature type="domain" description="DUF2231" evidence="2">
    <location>
        <begin position="4"/>
        <end position="135"/>
    </location>
</feature>
<keyword evidence="1" id="KW-1133">Transmembrane helix</keyword>
<protein>
    <recommendedName>
        <fullName evidence="2">DUF2231 domain-containing protein</fullName>
    </recommendedName>
</protein>
<accession>C4FJW5</accession>
<dbReference type="OrthoDB" id="8080622at2"/>
<dbReference type="InterPro" id="IPR019251">
    <property type="entry name" value="DUF2231_TM"/>
</dbReference>
<feature type="transmembrane region" description="Helical" evidence="1">
    <location>
        <begin position="80"/>
        <end position="98"/>
    </location>
</feature>
<dbReference type="RefSeq" id="WP_007546759.1">
    <property type="nucleotide sequence ID" value="NZ_ABZS01000070.1"/>
</dbReference>
<keyword evidence="1" id="KW-0472">Membrane</keyword>
<feature type="transmembrane region" description="Helical" evidence="1">
    <location>
        <begin position="103"/>
        <end position="121"/>
    </location>
</feature>
<feature type="transmembrane region" description="Helical" evidence="1">
    <location>
        <begin position="6"/>
        <end position="28"/>
    </location>
</feature>